<protein>
    <submittedName>
        <fullName evidence="2">Helix-turn-helix transcriptional regulator</fullName>
    </submittedName>
</protein>
<dbReference type="SUPFAM" id="SSF47413">
    <property type="entry name" value="lambda repressor-like DNA-binding domains"/>
    <property type="match status" value="1"/>
</dbReference>
<evidence type="ECO:0000259" key="1">
    <source>
        <dbReference type="PROSITE" id="PS50943"/>
    </source>
</evidence>
<dbReference type="PROSITE" id="PS50943">
    <property type="entry name" value="HTH_CROC1"/>
    <property type="match status" value="1"/>
</dbReference>
<organism evidence="2 3">
    <name type="scientific">Actinomadura alba</name>
    <dbReference type="NCBI Taxonomy" id="406431"/>
    <lineage>
        <taxon>Bacteria</taxon>
        <taxon>Bacillati</taxon>
        <taxon>Actinomycetota</taxon>
        <taxon>Actinomycetes</taxon>
        <taxon>Streptosporangiales</taxon>
        <taxon>Thermomonosporaceae</taxon>
        <taxon>Actinomadura</taxon>
    </lineage>
</organism>
<dbReference type="CDD" id="cd00093">
    <property type="entry name" value="HTH_XRE"/>
    <property type="match status" value="1"/>
</dbReference>
<evidence type="ECO:0000313" key="2">
    <source>
        <dbReference type="EMBL" id="MBC6468736.1"/>
    </source>
</evidence>
<feature type="domain" description="HTH cro/C1-type" evidence="1">
    <location>
        <begin position="9"/>
        <end position="63"/>
    </location>
</feature>
<dbReference type="Gene3D" id="1.10.260.40">
    <property type="entry name" value="lambda repressor-like DNA-binding domains"/>
    <property type="match status" value="1"/>
</dbReference>
<proteinExistence type="predicted"/>
<accession>A0ABR7LV62</accession>
<gene>
    <name evidence="2" type="ORF">HKK74_25035</name>
</gene>
<dbReference type="Gene3D" id="1.25.40.10">
    <property type="entry name" value="Tetratricopeptide repeat domain"/>
    <property type="match status" value="1"/>
</dbReference>
<dbReference type="SUPFAM" id="SSF48452">
    <property type="entry name" value="TPR-like"/>
    <property type="match status" value="2"/>
</dbReference>
<dbReference type="EMBL" id="JABVEC010000021">
    <property type="protein sequence ID" value="MBC6468736.1"/>
    <property type="molecule type" value="Genomic_DNA"/>
</dbReference>
<dbReference type="RefSeq" id="WP_187245789.1">
    <property type="nucleotide sequence ID" value="NZ_BAAAOK010000035.1"/>
</dbReference>
<name>A0ABR7LV62_9ACTN</name>
<dbReference type="SMART" id="SM00530">
    <property type="entry name" value="HTH_XRE"/>
    <property type="match status" value="1"/>
</dbReference>
<dbReference type="InterPro" id="IPR001387">
    <property type="entry name" value="Cro/C1-type_HTH"/>
</dbReference>
<comment type="caution">
    <text evidence="2">The sequence shown here is derived from an EMBL/GenBank/DDBJ whole genome shotgun (WGS) entry which is preliminary data.</text>
</comment>
<reference evidence="2 3" key="1">
    <citation type="submission" date="2020-06" db="EMBL/GenBank/DDBJ databases">
        <title>Actinomadura xiongansis sp. nov., isolated from soil of Baiyangdian.</title>
        <authorList>
            <person name="Zhang X."/>
        </authorList>
    </citation>
    <scope>NUCLEOTIDE SEQUENCE [LARGE SCALE GENOMIC DNA]</scope>
    <source>
        <strain evidence="2 3">HBUM206468</strain>
    </source>
</reference>
<dbReference type="Pfam" id="PF13560">
    <property type="entry name" value="HTH_31"/>
    <property type="match status" value="1"/>
</dbReference>
<sequence length="429" mass="47053">MAARRRPRLAKRRRTQGFTQESLAAELGADRSTIARWERGDCDPQPYYRAKLVHLLHVTPEELDELLTPEPLHVGTQVSGSPNLLEGRVIGHAVTKPDSVFDELEDMNRRELLRLLSLAGTLVAVPNLSADALTGDSEEVEQFELLNSHLWQVFALSPSKRTIYPVVRQQLDLLAGTLKQAHSQAVHSRLCVLTGDLLQLAGEILFDADKYTDAAHCYKLAADASKEGNGFDQWACALTRHAYLGMYERRFDVAMPLLEGAARVAQRGDSQLSTRHWVAAVQAEAHAGLGDFNACQRALETAEQVQALTESVMPGGWLRFDGTRMAEERGTCYAALGRTGLASSALVEALKITTSLRRRGSILTDLAMLGVQAKDLDQALDYGNQAADLVDQTRSSGYVGRKLQGLRAELAPMLSDGRASQLSDRIAQL</sequence>
<dbReference type="InterPro" id="IPR010982">
    <property type="entry name" value="Lambda_DNA-bd_dom_sf"/>
</dbReference>
<evidence type="ECO:0000313" key="3">
    <source>
        <dbReference type="Proteomes" id="UP000805614"/>
    </source>
</evidence>
<dbReference type="Proteomes" id="UP000805614">
    <property type="component" value="Unassembled WGS sequence"/>
</dbReference>
<dbReference type="InterPro" id="IPR011990">
    <property type="entry name" value="TPR-like_helical_dom_sf"/>
</dbReference>
<keyword evidence="3" id="KW-1185">Reference proteome</keyword>